<evidence type="ECO:0000256" key="1">
    <source>
        <dbReference type="ARBA" id="ARBA00000073"/>
    </source>
</evidence>
<keyword evidence="6" id="KW-1185">Reference proteome</keyword>
<feature type="domain" description="Pseudouridine synthase RsuA/RluA-like" evidence="4">
    <location>
        <begin position="92"/>
        <end position="243"/>
    </location>
</feature>
<evidence type="ECO:0000313" key="6">
    <source>
        <dbReference type="Proteomes" id="UP001225034"/>
    </source>
</evidence>
<evidence type="ECO:0000259" key="4">
    <source>
        <dbReference type="Pfam" id="PF00849"/>
    </source>
</evidence>
<accession>A0ABT9YJ41</accession>
<organism evidence="5 6">
    <name type="scientific">Alkalicoccobacillus murimartini</name>
    <dbReference type="NCBI Taxonomy" id="171685"/>
    <lineage>
        <taxon>Bacteria</taxon>
        <taxon>Bacillati</taxon>
        <taxon>Bacillota</taxon>
        <taxon>Bacilli</taxon>
        <taxon>Bacillales</taxon>
        <taxon>Bacillaceae</taxon>
        <taxon>Alkalicoccobacillus</taxon>
    </lineage>
</organism>
<dbReference type="InterPro" id="IPR020103">
    <property type="entry name" value="PsdUridine_synth_cat_dom_sf"/>
</dbReference>
<dbReference type="NCBIfam" id="TIGR00005">
    <property type="entry name" value="rluA_subfam"/>
    <property type="match status" value="1"/>
</dbReference>
<dbReference type="EC" id="5.4.99.-" evidence="3"/>
<name>A0ABT9YJ41_9BACI</name>
<proteinExistence type="inferred from homology"/>
<evidence type="ECO:0000256" key="3">
    <source>
        <dbReference type="RuleBase" id="RU362028"/>
    </source>
</evidence>
<reference evidence="5 6" key="1">
    <citation type="submission" date="2023-07" db="EMBL/GenBank/DDBJ databases">
        <title>Genomic Encyclopedia of Type Strains, Phase IV (KMG-IV): sequencing the most valuable type-strain genomes for metagenomic binning, comparative biology and taxonomic classification.</title>
        <authorList>
            <person name="Goeker M."/>
        </authorList>
    </citation>
    <scope>NUCLEOTIDE SEQUENCE [LARGE SCALE GENOMIC DNA]</scope>
    <source>
        <strain evidence="5 6">DSM 19154</strain>
    </source>
</reference>
<gene>
    <name evidence="5" type="ORF">J2S05_002689</name>
</gene>
<protein>
    <recommendedName>
        <fullName evidence="3">Pseudouridine synthase</fullName>
        <ecNumber evidence="3">5.4.99.-</ecNumber>
    </recommendedName>
</protein>
<evidence type="ECO:0000256" key="2">
    <source>
        <dbReference type="ARBA" id="ARBA00010876"/>
    </source>
</evidence>
<comment type="caution">
    <text evidence="5">The sequence shown here is derived from an EMBL/GenBank/DDBJ whole genome shotgun (WGS) entry which is preliminary data.</text>
</comment>
<dbReference type="SUPFAM" id="SSF55120">
    <property type="entry name" value="Pseudouridine synthase"/>
    <property type="match status" value="1"/>
</dbReference>
<comment type="similarity">
    <text evidence="2 3">Belongs to the pseudouridine synthase RluA family.</text>
</comment>
<dbReference type="PROSITE" id="PS01129">
    <property type="entry name" value="PSI_RLU"/>
    <property type="match status" value="1"/>
</dbReference>
<dbReference type="InterPro" id="IPR050188">
    <property type="entry name" value="RluA_PseudoU_synthase"/>
</dbReference>
<dbReference type="PANTHER" id="PTHR21600:SF35">
    <property type="entry name" value="PSEUDOURIDINE SYNTHASE"/>
    <property type="match status" value="1"/>
</dbReference>
<dbReference type="Pfam" id="PF00849">
    <property type="entry name" value="PseudoU_synth_2"/>
    <property type="match status" value="1"/>
</dbReference>
<comment type="catalytic activity">
    <reaction evidence="1 3">
        <text>a uridine in RNA = a pseudouridine in RNA</text>
        <dbReference type="Rhea" id="RHEA:48348"/>
        <dbReference type="Rhea" id="RHEA-COMP:12068"/>
        <dbReference type="Rhea" id="RHEA-COMP:12069"/>
        <dbReference type="ChEBI" id="CHEBI:65314"/>
        <dbReference type="ChEBI" id="CHEBI:65315"/>
    </reaction>
</comment>
<dbReference type="GO" id="GO:0160140">
    <property type="term" value="F:23S rRNA pseudouridine(1911/1915/1917) synthase activity"/>
    <property type="evidence" value="ECO:0007669"/>
    <property type="project" value="UniProtKB-EC"/>
</dbReference>
<dbReference type="Proteomes" id="UP001225034">
    <property type="component" value="Unassembled WGS sequence"/>
</dbReference>
<comment type="function">
    <text evidence="3">Responsible for synthesis of pseudouridine from uracil.</text>
</comment>
<dbReference type="CDD" id="cd02869">
    <property type="entry name" value="PseudoU_synth_RluA_like"/>
    <property type="match status" value="1"/>
</dbReference>
<dbReference type="Gene3D" id="3.30.2350.10">
    <property type="entry name" value="Pseudouridine synthase"/>
    <property type="match status" value="1"/>
</dbReference>
<sequence length="302" mass="33321">MNNQPIFVWTVGESSAHSSLRAFLRVQKQVSKKMLTSIKFHGGSIKVNGVEKTVRTILEEGDVVVVHLPPESPSVGLIPEKRSFEILFEDEHLLVINKEAGMATIPSREHPRGTLANAVLAYYQANQIQATFHPVNRLDRGTSGLLIVAKHRYAHDQMGKQQKAGKLNRRYEALVQGMVEPSEGTITAPIGRNPNSIIERMVAEDGKAAVTHYKTITTGTEITHVSIALETGRTHQIRVHFSSIGHPLAGDTLYGGEMLGLSHQALHSCKLFFSHPFTGEEMVFEAKAPDDFLQLLAHIQQG</sequence>
<dbReference type="PANTHER" id="PTHR21600">
    <property type="entry name" value="MITOCHONDRIAL RNA PSEUDOURIDINE SYNTHASE"/>
    <property type="match status" value="1"/>
</dbReference>
<keyword evidence="3 5" id="KW-0413">Isomerase</keyword>
<dbReference type="RefSeq" id="WP_306983525.1">
    <property type="nucleotide sequence ID" value="NZ_JAUSUA010000004.1"/>
</dbReference>
<dbReference type="InterPro" id="IPR006224">
    <property type="entry name" value="PsdUridine_synth_RluA-like_CS"/>
</dbReference>
<dbReference type="InterPro" id="IPR006145">
    <property type="entry name" value="PsdUridine_synth_RsuA/RluA"/>
</dbReference>
<evidence type="ECO:0000313" key="5">
    <source>
        <dbReference type="EMBL" id="MDQ0207880.1"/>
    </source>
</evidence>
<dbReference type="EMBL" id="JAUSUA010000004">
    <property type="protein sequence ID" value="MDQ0207880.1"/>
    <property type="molecule type" value="Genomic_DNA"/>
</dbReference>
<dbReference type="InterPro" id="IPR006225">
    <property type="entry name" value="PsdUridine_synth_RluC/D"/>
</dbReference>